<dbReference type="Proteomes" id="UP000238083">
    <property type="component" value="Unassembled WGS sequence"/>
</dbReference>
<dbReference type="OrthoDB" id="4912181at2"/>
<evidence type="ECO:0000313" key="2">
    <source>
        <dbReference type="Proteomes" id="UP000238083"/>
    </source>
</evidence>
<protein>
    <recommendedName>
        <fullName evidence="3">Pyrroloquinoline-quinone binding quinoprotein</fullName>
    </recommendedName>
</protein>
<dbReference type="AlphaFoldDB" id="A0A2T0QZU9"/>
<sequence length="280" mass="30369">MSDLRQVAAPPWEEDLLVTAEFERVVHVWSRERAARCATFETVHDDGSRVALVPGERPVVVAGAYTRQGVCGYDLSGERLWQDRSRTNVQVLTALAGGRVAVSCDRGPTRVLDAVTGEEVRSLRGVLRVIALTEDLSLAVGGGWCRLLDRCLDPVAPRIATGLGPVWFAATDGEHLAIEDNGFLRILDPDGRDRVEVGDHLRPLAHDPVTGTWVTIHETWAGRASLVRFDDDAVVLEERPCERPRDVAVVDAGKALVVLTGAGLQVVDCSNWSTRALGAA</sequence>
<comment type="caution">
    <text evidence="1">The sequence shown here is derived from an EMBL/GenBank/DDBJ whole genome shotgun (WGS) entry which is preliminary data.</text>
</comment>
<evidence type="ECO:0008006" key="3">
    <source>
        <dbReference type="Google" id="ProtNLM"/>
    </source>
</evidence>
<gene>
    <name evidence="1" type="ORF">CLV37_111171</name>
</gene>
<dbReference type="SUPFAM" id="SSF50998">
    <property type="entry name" value="Quinoprotein alcohol dehydrogenase-like"/>
    <property type="match status" value="1"/>
</dbReference>
<dbReference type="Gene3D" id="2.130.10.10">
    <property type="entry name" value="YVTN repeat-like/Quinoprotein amine dehydrogenase"/>
    <property type="match status" value="1"/>
</dbReference>
<keyword evidence="2" id="KW-1185">Reference proteome</keyword>
<name>A0A2T0QZU9_9ACTN</name>
<proteinExistence type="predicted"/>
<dbReference type="InterPro" id="IPR015943">
    <property type="entry name" value="WD40/YVTN_repeat-like_dom_sf"/>
</dbReference>
<dbReference type="RefSeq" id="WP_106213804.1">
    <property type="nucleotide sequence ID" value="NZ_PVZF01000011.1"/>
</dbReference>
<reference evidence="1 2" key="1">
    <citation type="submission" date="2018-03" db="EMBL/GenBank/DDBJ databases">
        <title>Genomic Encyclopedia of Archaeal and Bacterial Type Strains, Phase II (KMG-II): from individual species to whole genera.</title>
        <authorList>
            <person name="Goeker M."/>
        </authorList>
    </citation>
    <scope>NUCLEOTIDE SEQUENCE [LARGE SCALE GENOMIC DNA]</scope>
    <source>
        <strain evidence="1 2">DSM 19711</strain>
    </source>
</reference>
<evidence type="ECO:0000313" key="1">
    <source>
        <dbReference type="EMBL" id="PRY12214.1"/>
    </source>
</evidence>
<dbReference type="InterPro" id="IPR011047">
    <property type="entry name" value="Quinoprotein_ADH-like_sf"/>
</dbReference>
<accession>A0A2T0QZU9</accession>
<dbReference type="EMBL" id="PVZF01000011">
    <property type="protein sequence ID" value="PRY12214.1"/>
    <property type="molecule type" value="Genomic_DNA"/>
</dbReference>
<organism evidence="1 2">
    <name type="scientific">Kineococcus rhizosphaerae</name>
    <dbReference type="NCBI Taxonomy" id="559628"/>
    <lineage>
        <taxon>Bacteria</taxon>
        <taxon>Bacillati</taxon>
        <taxon>Actinomycetota</taxon>
        <taxon>Actinomycetes</taxon>
        <taxon>Kineosporiales</taxon>
        <taxon>Kineosporiaceae</taxon>
        <taxon>Kineococcus</taxon>
    </lineage>
</organism>